<dbReference type="AlphaFoldDB" id="A0A7J0EJA3"/>
<dbReference type="Proteomes" id="UP000585474">
    <property type="component" value="Unassembled WGS sequence"/>
</dbReference>
<dbReference type="InterPro" id="IPR013187">
    <property type="entry name" value="F-box-assoc_dom_typ3"/>
</dbReference>
<dbReference type="Pfam" id="PF00646">
    <property type="entry name" value="F-box"/>
    <property type="match status" value="1"/>
</dbReference>
<keyword evidence="3" id="KW-1185">Reference proteome</keyword>
<dbReference type="SUPFAM" id="SSF81383">
    <property type="entry name" value="F-box domain"/>
    <property type="match status" value="1"/>
</dbReference>
<evidence type="ECO:0000313" key="3">
    <source>
        <dbReference type="Proteomes" id="UP000585474"/>
    </source>
</evidence>
<name>A0A7J0EJA3_9ERIC</name>
<sequence length="389" mass="45104">MSVSWSIKDLPQHIIIDILSRLPTKTIVQCKCVCKVWRTLIKEPYFVNLHLSKSPTTLLIFQPGHNDSEPDSDTLKLVEFEDNHNCHGLLYDPVMKFDLSFSYPNDQAQITLVGSVNGLLCFCDYVNDEAIFICNPIVREYVTLPKPKYQRRSPELVYYGFGFSSVSGEYKVVQIFQRPLSDVDPYKYESQGEVYTLGTDKWRSIGTVPFLYVFRTYSVSLNGNLHWLIWDRNIPESISSFNVDKEEFRLFPSPPGLTKDFQYRSLGLLEGRLCVCENNSDCDLVVWAMNEYGVRESWTKEFVIQKSSDLDRLSYDAVSPLKVWKNGDVLMLYRDDFLYSYSPERKTLEDVRVPSDNGYIAPFVVYEMILHVASFVSLTDFEAERVYMF</sequence>
<evidence type="ECO:0000259" key="1">
    <source>
        <dbReference type="PROSITE" id="PS50181"/>
    </source>
</evidence>
<organism evidence="2 3">
    <name type="scientific">Actinidia rufa</name>
    <dbReference type="NCBI Taxonomy" id="165716"/>
    <lineage>
        <taxon>Eukaryota</taxon>
        <taxon>Viridiplantae</taxon>
        <taxon>Streptophyta</taxon>
        <taxon>Embryophyta</taxon>
        <taxon>Tracheophyta</taxon>
        <taxon>Spermatophyta</taxon>
        <taxon>Magnoliopsida</taxon>
        <taxon>eudicotyledons</taxon>
        <taxon>Gunneridae</taxon>
        <taxon>Pentapetalae</taxon>
        <taxon>asterids</taxon>
        <taxon>Ericales</taxon>
        <taxon>Actinidiaceae</taxon>
        <taxon>Actinidia</taxon>
    </lineage>
</organism>
<dbReference type="CDD" id="cd22157">
    <property type="entry name" value="F-box_AtFBW1-like"/>
    <property type="match status" value="1"/>
</dbReference>
<dbReference type="PANTHER" id="PTHR31672:SF13">
    <property type="entry name" value="F-BOX PROTEIN CPR30-LIKE"/>
    <property type="match status" value="1"/>
</dbReference>
<dbReference type="Gene3D" id="1.20.1280.50">
    <property type="match status" value="1"/>
</dbReference>
<proteinExistence type="predicted"/>
<dbReference type="InterPro" id="IPR017451">
    <property type="entry name" value="F-box-assoc_interact_dom"/>
</dbReference>
<feature type="domain" description="F-box" evidence="1">
    <location>
        <begin position="4"/>
        <end position="49"/>
    </location>
</feature>
<dbReference type="InterPro" id="IPR050796">
    <property type="entry name" value="SCF_F-box_component"/>
</dbReference>
<dbReference type="OrthoDB" id="610337at2759"/>
<dbReference type="NCBIfam" id="TIGR01640">
    <property type="entry name" value="F_box_assoc_1"/>
    <property type="match status" value="1"/>
</dbReference>
<dbReference type="Pfam" id="PF08268">
    <property type="entry name" value="FBA_3"/>
    <property type="match status" value="1"/>
</dbReference>
<protein>
    <recommendedName>
        <fullName evidence="1">F-box domain-containing protein</fullName>
    </recommendedName>
</protein>
<dbReference type="InterPro" id="IPR036047">
    <property type="entry name" value="F-box-like_dom_sf"/>
</dbReference>
<reference evidence="2 3" key="1">
    <citation type="submission" date="2019-07" db="EMBL/GenBank/DDBJ databases">
        <title>De Novo Assembly of kiwifruit Actinidia rufa.</title>
        <authorList>
            <person name="Sugita-Konishi S."/>
            <person name="Sato K."/>
            <person name="Mori E."/>
            <person name="Abe Y."/>
            <person name="Kisaki G."/>
            <person name="Hamano K."/>
            <person name="Suezawa K."/>
            <person name="Otani M."/>
            <person name="Fukuda T."/>
            <person name="Manabe T."/>
            <person name="Gomi K."/>
            <person name="Tabuchi M."/>
            <person name="Akimitsu K."/>
            <person name="Kataoka I."/>
        </authorList>
    </citation>
    <scope>NUCLEOTIDE SEQUENCE [LARGE SCALE GENOMIC DNA]</scope>
    <source>
        <strain evidence="3">cv. Fuchu</strain>
    </source>
</reference>
<gene>
    <name evidence="2" type="ORF">Acr_05g0001830</name>
</gene>
<dbReference type="PANTHER" id="PTHR31672">
    <property type="entry name" value="BNACNNG10540D PROTEIN"/>
    <property type="match status" value="1"/>
</dbReference>
<evidence type="ECO:0000313" key="2">
    <source>
        <dbReference type="EMBL" id="GFY86544.1"/>
    </source>
</evidence>
<dbReference type="SMART" id="SM00256">
    <property type="entry name" value="FBOX"/>
    <property type="match status" value="1"/>
</dbReference>
<accession>A0A7J0EJA3</accession>
<dbReference type="InterPro" id="IPR001810">
    <property type="entry name" value="F-box_dom"/>
</dbReference>
<dbReference type="PROSITE" id="PS50181">
    <property type="entry name" value="FBOX"/>
    <property type="match status" value="1"/>
</dbReference>
<dbReference type="EMBL" id="BJWL01000005">
    <property type="protein sequence ID" value="GFY86544.1"/>
    <property type="molecule type" value="Genomic_DNA"/>
</dbReference>
<comment type="caution">
    <text evidence="2">The sequence shown here is derived from an EMBL/GenBank/DDBJ whole genome shotgun (WGS) entry which is preliminary data.</text>
</comment>